<keyword evidence="2" id="KW-1185">Reference proteome</keyword>
<evidence type="ECO:0000313" key="1">
    <source>
        <dbReference type="EMBL" id="MEQ2296304.1"/>
    </source>
</evidence>
<organism evidence="1 2">
    <name type="scientific">Ameca splendens</name>
    <dbReference type="NCBI Taxonomy" id="208324"/>
    <lineage>
        <taxon>Eukaryota</taxon>
        <taxon>Metazoa</taxon>
        <taxon>Chordata</taxon>
        <taxon>Craniata</taxon>
        <taxon>Vertebrata</taxon>
        <taxon>Euteleostomi</taxon>
        <taxon>Actinopterygii</taxon>
        <taxon>Neopterygii</taxon>
        <taxon>Teleostei</taxon>
        <taxon>Neoteleostei</taxon>
        <taxon>Acanthomorphata</taxon>
        <taxon>Ovalentaria</taxon>
        <taxon>Atherinomorphae</taxon>
        <taxon>Cyprinodontiformes</taxon>
        <taxon>Goodeidae</taxon>
        <taxon>Ameca</taxon>
    </lineage>
</organism>
<dbReference type="EMBL" id="JAHRIP010039777">
    <property type="protein sequence ID" value="MEQ2296304.1"/>
    <property type="molecule type" value="Genomic_DNA"/>
</dbReference>
<comment type="caution">
    <text evidence="1">The sequence shown here is derived from an EMBL/GenBank/DDBJ whole genome shotgun (WGS) entry which is preliminary data.</text>
</comment>
<name>A0ABV0YR09_9TELE</name>
<dbReference type="Proteomes" id="UP001469553">
    <property type="component" value="Unassembled WGS sequence"/>
</dbReference>
<proteinExistence type="predicted"/>
<evidence type="ECO:0000313" key="2">
    <source>
        <dbReference type="Proteomes" id="UP001469553"/>
    </source>
</evidence>
<gene>
    <name evidence="1" type="ORF">AMECASPLE_023441</name>
</gene>
<accession>A0ABV0YR09</accession>
<sequence length="120" mass="14004">MHHDPKQKSFKNDWKEQQRLPIFTIKVLWGVLDKQGLSTQAPPSSLQALKHQLLTSCCKLSQHIFRGKVEHIHPRITTILAIKVGKHTMRQVVLMLWLISEYFPNHSDSSDFKRGIHLKF</sequence>
<reference evidence="1 2" key="1">
    <citation type="submission" date="2021-06" db="EMBL/GenBank/DDBJ databases">
        <authorList>
            <person name="Palmer J.M."/>
        </authorList>
    </citation>
    <scope>NUCLEOTIDE SEQUENCE [LARGE SCALE GENOMIC DNA]</scope>
    <source>
        <strain evidence="1 2">AS_MEX2019</strain>
        <tissue evidence="1">Muscle</tissue>
    </source>
</reference>
<protein>
    <submittedName>
        <fullName evidence="1">Uncharacterized protein</fullName>
    </submittedName>
</protein>